<organism evidence="2 3">
    <name type="scientific">Thiolapillus brandeum</name>
    <dbReference type="NCBI Taxonomy" id="1076588"/>
    <lineage>
        <taxon>Bacteria</taxon>
        <taxon>Pseudomonadati</taxon>
        <taxon>Pseudomonadota</taxon>
        <taxon>Gammaproteobacteria</taxon>
        <taxon>Chromatiales</taxon>
        <taxon>Sedimenticolaceae</taxon>
        <taxon>Thiolapillus</taxon>
    </lineage>
</organism>
<dbReference type="InterPro" id="IPR029032">
    <property type="entry name" value="AhpD-like"/>
</dbReference>
<keyword evidence="3" id="KW-1185">Reference proteome</keyword>
<dbReference type="EMBL" id="AP012273">
    <property type="protein sequence ID" value="BAO44564.1"/>
    <property type="molecule type" value="Genomic_DNA"/>
</dbReference>
<evidence type="ECO:0000313" key="2">
    <source>
        <dbReference type="EMBL" id="BAO44564.1"/>
    </source>
</evidence>
<dbReference type="RefSeq" id="WP_041067549.1">
    <property type="nucleotide sequence ID" value="NZ_AP012273.1"/>
</dbReference>
<dbReference type="PANTHER" id="PTHR35446:SF2">
    <property type="entry name" value="CARBOXYMUCONOLACTONE DECARBOXYLASE-LIKE DOMAIN-CONTAINING PROTEIN"/>
    <property type="match status" value="1"/>
</dbReference>
<name>A0A7U6GJ51_9GAMM</name>
<accession>A0A7U6GJ51</accession>
<dbReference type="KEGG" id="tbn:TBH_C1647"/>
<evidence type="ECO:0000259" key="1">
    <source>
        <dbReference type="Pfam" id="PF02627"/>
    </source>
</evidence>
<gene>
    <name evidence="2" type="ORF">TBH_C1647</name>
</gene>
<evidence type="ECO:0000313" key="3">
    <source>
        <dbReference type="Proteomes" id="UP000031631"/>
    </source>
</evidence>
<dbReference type="SUPFAM" id="SSF69118">
    <property type="entry name" value="AhpD-like"/>
    <property type="match status" value="1"/>
</dbReference>
<dbReference type="Gene3D" id="1.20.1290.10">
    <property type="entry name" value="AhpD-like"/>
    <property type="match status" value="1"/>
</dbReference>
<dbReference type="OrthoDB" id="9801997at2"/>
<dbReference type="AlphaFoldDB" id="A0A7U6GJ51"/>
<reference evidence="2 3" key="1">
    <citation type="journal article" date="2014" name="PLoS ONE">
        <title>Physiological and genomic features of a novel sulfur-oxidizing gammaproteobacterium belonging to a previously uncultivated symbiotic lineage isolated from a hydrothermal vent.</title>
        <authorList>
            <person name="Nunoura T."/>
            <person name="Takaki Y."/>
            <person name="Kazama H."/>
            <person name="Kakuta J."/>
            <person name="Shimamura S."/>
            <person name="Makita H."/>
            <person name="Hirai M."/>
            <person name="Miyazaki M."/>
            <person name="Takai K."/>
        </authorList>
    </citation>
    <scope>NUCLEOTIDE SEQUENCE [LARGE SCALE GENOMIC DNA]</scope>
    <source>
        <strain evidence="2 3">Hiromi1</strain>
    </source>
</reference>
<dbReference type="Proteomes" id="UP000031631">
    <property type="component" value="Chromosome"/>
</dbReference>
<dbReference type="InterPro" id="IPR003779">
    <property type="entry name" value="CMD-like"/>
</dbReference>
<protein>
    <recommendedName>
        <fullName evidence="1">Carboxymuconolactone decarboxylase-like domain-containing protein</fullName>
    </recommendedName>
</protein>
<sequence length="182" mass="20400">MTNNVLINPEIPATDRERVERILKGVEMRLGFVPAGLRLYAISPPVLEQFVNLVGYYMEHPRLNMKLMVFIRYLVSSAARCRFCIDLNAAILLEMGVTSEELEAAAEDAGKAPLDEADRILLQIALDAIDRPDDISRAEMDAAREQGFSDRDIFDAVIIAANNKAFTHVLRTFKVEDQSAFV</sequence>
<dbReference type="GO" id="GO:0051920">
    <property type="term" value="F:peroxiredoxin activity"/>
    <property type="evidence" value="ECO:0007669"/>
    <property type="project" value="InterPro"/>
</dbReference>
<feature type="domain" description="Carboxymuconolactone decarboxylase-like" evidence="1">
    <location>
        <begin position="44"/>
        <end position="107"/>
    </location>
</feature>
<dbReference type="Pfam" id="PF02627">
    <property type="entry name" value="CMD"/>
    <property type="match status" value="1"/>
</dbReference>
<proteinExistence type="predicted"/>
<dbReference type="PANTHER" id="PTHR35446">
    <property type="entry name" value="SI:CH211-175M2.5"/>
    <property type="match status" value="1"/>
</dbReference>